<evidence type="ECO:0000256" key="4">
    <source>
        <dbReference type="ARBA" id="ARBA00022679"/>
    </source>
</evidence>
<keyword evidence="4 11" id="KW-0808">Transferase</keyword>
<dbReference type="PANTHER" id="PTHR24421:SF10">
    <property type="entry name" value="NITRATE_NITRITE SENSOR PROTEIN NARQ"/>
    <property type="match status" value="1"/>
</dbReference>
<evidence type="ECO:0000313" key="12">
    <source>
        <dbReference type="Proteomes" id="UP000095409"/>
    </source>
</evidence>
<proteinExistence type="predicted"/>
<dbReference type="InterPro" id="IPR050482">
    <property type="entry name" value="Sensor_HK_TwoCompSys"/>
</dbReference>
<evidence type="ECO:0000256" key="8">
    <source>
        <dbReference type="ARBA" id="ARBA00023012"/>
    </source>
</evidence>
<dbReference type="EC" id="2.7.13.3" evidence="2"/>
<dbReference type="AlphaFoldDB" id="A0A174HZJ8"/>
<keyword evidence="5" id="KW-0547">Nucleotide-binding</keyword>
<gene>
    <name evidence="11" type="primary">desK</name>
    <name evidence="11" type="ORF">ERS852394_03019</name>
</gene>
<keyword evidence="3" id="KW-0597">Phosphoprotein</keyword>
<dbReference type="Pfam" id="PF07730">
    <property type="entry name" value="HisKA_3"/>
    <property type="match status" value="1"/>
</dbReference>
<dbReference type="Gene3D" id="1.20.5.1930">
    <property type="match status" value="1"/>
</dbReference>
<feature type="domain" description="Histidine kinase" evidence="10">
    <location>
        <begin position="184"/>
        <end position="368"/>
    </location>
</feature>
<dbReference type="Proteomes" id="UP000095409">
    <property type="component" value="Unassembled WGS sequence"/>
</dbReference>
<evidence type="ECO:0000256" key="1">
    <source>
        <dbReference type="ARBA" id="ARBA00000085"/>
    </source>
</evidence>
<reference evidence="11 12" key="1">
    <citation type="submission" date="2015-09" db="EMBL/GenBank/DDBJ databases">
        <authorList>
            <consortium name="Pathogen Informatics"/>
        </authorList>
    </citation>
    <scope>NUCLEOTIDE SEQUENCE [LARGE SCALE GENOMIC DNA]</scope>
    <source>
        <strain evidence="11 12">2789STDY5608837</strain>
    </source>
</reference>
<dbReference type="GO" id="GO:0000155">
    <property type="term" value="F:phosphorelay sensor kinase activity"/>
    <property type="evidence" value="ECO:0007669"/>
    <property type="project" value="InterPro"/>
</dbReference>
<dbReference type="PROSITE" id="PS50109">
    <property type="entry name" value="HIS_KIN"/>
    <property type="match status" value="1"/>
</dbReference>
<evidence type="ECO:0000256" key="3">
    <source>
        <dbReference type="ARBA" id="ARBA00022553"/>
    </source>
</evidence>
<feature type="transmembrane region" description="Helical" evidence="9">
    <location>
        <begin position="60"/>
        <end position="87"/>
    </location>
</feature>
<sequence>MQKPLEWRNMGYFQDMGLLFIYSLIVLLWKEPDRTLIFAILWAVILICGIYFIHGKSTKVLVCTVFALMALVVPEIEMFYPILIYALIKEINWQMGLAISMAGVILLGKYGDMHIEIMAKYVVGCLLAAILERKTYKNDKMDIELRKTVDSGEEKALLLSEKNKALAEKQNSEIYAATLRERNRIAREIHDNVGHVLSRTILLTGAARAINKDQNLDSLLKGLDNSLNSAMDSIRSSVHDLHDDAVNLQETIKGIITDIKIENVEFEYDMSEITPREIKYCFISIVKEAISNAMKYSSATQIKIIMREHPAIYQLCIEDNGKGCADYDKNTTGIGLKNMQERVNTLNGNLQINGEKGFRIFVVIPKQNRAE</sequence>
<dbReference type="GO" id="GO:0016020">
    <property type="term" value="C:membrane"/>
    <property type="evidence" value="ECO:0007669"/>
    <property type="project" value="InterPro"/>
</dbReference>
<dbReference type="Gene3D" id="3.30.565.10">
    <property type="entry name" value="Histidine kinase-like ATPase, C-terminal domain"/>
    <property type="match status" value="1"/>
</dbReference>
<dbReference type="EMBL" id="CYZD01000025">
    <property type="protein sequence ID" value="CUO78255.1"/>
    <property type="molecule type" value="Genomic_DNA"/>
</dbReference>
<dbReference type="CDD" id="cd16917">
    <property type="entry name" value="HATPase_UhpB-NarQ-NarX-like"/>
    <property type="match status" value="1"/>
</dbReference>
<dbReference type="GO" id="GO:0046983">
    <property type="term" value="F:protein dimerization activity"/>
    <property type="evidence" value="ECO:0007669"/>
    <property type="project" value="InterPro"/>
</dbReference>
<dbReference type="RefSeq" id="WP_242858946.1">
    <property type="nucleotide sequence ID" value="NZ_CYZD01000025.1"/>
</dbReference>
<dbReference type="SMART" id="SM00387">
    <property type="entry name" value="HATPase_c"/>
    <property type="match status" value="1"/>
</dbReference>
<keyword evidence="9" id="KW-0472">Membrane</keyword>
<keyword evidence="6 11" id="KW-0418">Kinase</keyword>
<comment type="catalytic activity">
    <reaction evidence="1">
        <text>ATP + protein L-histidine = ADP + protein N-phospho-L-histidine.</text>
        <dbReference type="EC" id="2.7.13.3"/>
    </reaction>
</comment>
<evidence type="ECO:0000256" key="7">
    <source>
        <dbReference type="ARBA" id="ARBA00022840"/>
    </source>
</evidence>
<keyword evidence="9" id="KW-1133">Transmembrane helix</keyword>
<evidence type="ECO:0000256" key="2">
    <source>
        <dbReference type="ARBA" id="ARBA00012438"/>
    </source>
</evidence>
<evidence type="ECO:0000256" key="6">
    <source>
        <dbReference type="ARBA" id="ARBA00022777"/>
    </source>
</evidence>
<organism evidence="11 12">
    <name type="scientific">Blautia obeum</name>
    <dbReference type="NCBI Taxonomy" id="40520"/>
    <lineage>
        <taxon>Bacteria</taxon>
        <taxon>Bacillati</taxon>
        <taxon>Bacillota</taxon>
        <taxon>Clostridia</taxon>
        <taxon>Lachnospirales</taxon>
        <taxon>Lachnospiraceae</taxon>
        <taxon>Blautia</taxon>
    </lineage>
</organism>
<evidence type="ECO:0000256" key="9">
    <source>
        <dbReference type="SAM" id="Phobius"/>
    </source>
</evidence>
<dbReference type="Pfam" id="PF02518">
    <property type="entry name" value="HATPase_c"/>
    <property type="match status" value="1"/>
</dbReference>
<dbReference type="PANTHER" id="PTHR24421">
    <property type="entry name" value="NITRATE/NITRITE SENSOR PROTEIN NARX-RELATED"/>
    <property type="match status" value="1"/>
</dbReference>
<evidence type="ECO:0000256" key="5">
    <source>
        <dbReference type="ARBA" id="ARBA00022741"/>
    </source>
</evidence>
<dbReference type="SUPFAM" id="SSF55874">
    <property type="entry name" value="ATPase domain of HSP90 chaperone/DNA topoisomerase II/histidine kinase"/>
    <property type="match status" value="1"/>
</dbReference>
<evidence type="ECO:0000259" key="10">
    <source>
        <dbReference type="PROSITE" id="PS50109"/>
    </source>
</evidence>
<evidence type="ECO:0000313" key="11">
    <source>
        <dbReference type="EMBL" id="CUO78255.1"/>
    </source>
</evidence>
<dbReference type="InterPro" id="IPR005467">
    <property type="entry name" value="His_kinase_dom"/>
</dbReference>
<keyword evidence="7" id="KW-0067">ATP-binding</keyword>
<accession>A0A174HZJ8</accession>
<keyword evidence="9" id="KW-0812">Transmembrane</keyword>
<dbReference type="InterPro" id="IPR011712">
    <property type="entry name" value="Sig_transdc_His_kin_sub3_dim/P"/>
</dbReference>
<feature type="transmembrane region" description="Helical" evidence="9">
    <location>
        <begin position="12"/>
        <end position="29"/>
    </location>
</feature>
<protein>
    <recommendedName>
        <fullName evidence="2">histidine kinase</fullName>
        <ecNumber evidence="2">2.7.13.3</ecNumber>
    </recommendedName>
</protein>
<name>A0A174HZJ8_9FIRM</name>
<dbReference type="InterPro" id="IPR036890">
    <property type="entry name" value="HATPase_C_sf"/>
</dbReference>
<feature type="transmembrane region" description="Helical" evidence="9">
    <location>
        <begin position="35"/>
        <end position="53"/>
    </location>
</feature>
<keyword evidence="8" id="KW-0902">Two-component regulatory system</keyword>
<dbReference type="InterPro" id="IPR003594">
    <property type="entry name" value="HATPase_dom"/>
</dbReference>
<dbReference type="GO" id="GO:0005524">
    <property type="term" value="F:ATP binding"/>
    <property type="evidence" value="ECO:0007669"/>
    <property type="project" value="UniProtKB-KW"/>
</dbReference>